<keyword evidence="1" id="KW-0812">Transmembrane</keyword>
<keyword evidence="1" id="KW-0472">Membrane</keyword>
<sequence length="229" mass="25253">MLKQVILDNVRVLTFQSPSAAIRTHWPSYLAFGLLMTWLAGIGRYWDNPRAELWQYLGLGSVAYVLLLACLLWAVIYPLRPPRWSFRSMLIFLTLCSPPALLYAIPVERFMSLSAAQSANAWFLAVVASWRVALLALFLRRGAGLSFGASVVGCLLPIVLIIVALSALNLEHVVFSLMSGIAPEQRSSADLSYGIVVMLSALSLLAAPFLLFAYAVLAYLAFRQRRTSG</sequence>
<keyword evidence="1" id="KW-1133">Transmembrane helix</keyword>
<accession>A0AAW3ZH87</accession>
<protein>
    <submittedName>
        <fullName evidence="2">Uncharacterized protein</fullName>
    </submittedName>
</protein>
<proteinExistence type="predicted"/>
<comment type="caution">
    <text evidence="2">The sequence shown here is derived from an EMBL/GenBank/DDBJ whole genome shotgun (WGS) entry which is preliminary data.</text>
</comment>
<feature type="transmembrane region" description="Helical" evidence="1">
    <location>
        <begin position="29"/>
        <end position="47"/>
    </location>
</feature>
<dbReference type="EMBL" id="JACYTR010000001">
    <property type="protein sequence ID" value="MBD8524320.1"/>
    <property type="molecule type" value="Genomic_DNA"/>
</dbReference>
<feature type="transmembrane region" description="Helical" evidence="1">
    <location>
        <begin position="193"/>
        <end position="222"/>
    </location>
</feature>
<feature type="transmembrane region" description="Helical" evidence="1">
    <location>
        <begin position="53"/>
        <end position="77"/>
    </location>
</feature>
<name>A0AAW3ZH87_9GAMM</name>
<reference evidence="2 3" key="1">
    <citation type="submission" date="2020-09" db="EMBL/GenBank/DDBJ databases">
        <title>Pseudoxanthomonas sp. CAU 1598 isolated from sand of Yaerae Beach.</title>
        <authorList>
            <person name="Kim W."/>
        </authorList>
    </citation>
    <scope>NUCLEOTIDE SEQUENCE [LARGE SCALE GENOMIC DNA]</scope>
    <source>
        <strain evidence="2 3">CAU 1598</strain>
    </source>
</reference>
<dbReference type="AlphaFoldDB" id="A0AAW3ZH87"/>
<organism evidence="2 3">
    <name type="scientific">Pseudomarimonas arenosa</name>
    <dbReference type="NCBI Taxonomy" id="2774145"/>
    <lineage>
        <taxon>Bacteria</taxon>
        <taxon>Pseudomonadati</taxon>
        <taxon>Pseudomonadota</taxon>
        <taxon>Gammaproteobacteria</taxon>
        <taxon>Lysobacterales</taxon>
        <taxon>Lysobacteraceae</taxon>
        <taxon>Pseudomarimonas</taxon>
    </lineage>
</organism>
<dbReference type="RefSeq" id="WP_192027660.1">
    <property type="nucleotide sequence ID" value="NZ_JACYTR010000001.1"/>
</dbReference>
<evidence type="ECO:0000256" key="1">
    <source>
        <dbReference type="SAM" id="Phobius"/>
    </source>
</evidence>
<evidence type="ECO:0000313" key="3">
    <source>
        <dbReference type="Proteomes" id="UP000613768"/>
    </source>
</evidence>
<feature type="transmembrane region" description="Helical" evidence="1">
    <location>
        <begin position="89"/>
        <end position="107"/>
    </location>
</feature>
<keyword evidence="3" id="KW-1185">Reference proteome</keyword>
<evidence type="ECO:0000313" key="2">
    <source>
        <dbReference type="EMBL" id="MBD8524320.1"/>
    </source>
</evidence>
<gene>
    <name evidence="2" type="ORF">IFO71_01060</name>
</gene>
<feature type="transmembrane region" description="Helical" evidence="1">
    <location>
        <begin position="119"/>
        <end position="139"/>
    </location>
</feature>
<feature type="transmembrane region" description="Helical" evidence="1">
    <location>
        <begin position="146"/>
        <end position="168"/>
    </location>
</feature>
<dbReference type="Proteomes" id="UP000613768">
    <property type="component" value="Unassembled WGS sequence"/>
</dbReference>